<reference evidence="2" key="1">
    <citation type="submission" date="2014-09" db="EMBL/GenBank/DDBJ databases">
        <authorList>
            <person name="Magalhaes I.L.F."/>
            <person name="Oliveira U."/>
            <person name="Santos F.R."/>
            <person name="Vidigal T.H.D.A."/>
            <person name="Brescovit A.D."/>
            <person name="Santos A.J."/>
        </authorList>
    </citation>
    <scope>NUCLEOTIDE SEQUENCE</scope>
    <source>
        <tissue evidence="2">Shoot tissue taken approximately 20 cm above the soil surface</tissue>
    </source>
</reference>
<accession>A0A0A8ZIG7</accession>
<name>A0A0A8ZIG7_ARUDO</name>
<proteinExistence type="predicted"/>
<keyword evidence="1" id="KW-0812">Transmembrane</keyword>
<feature type="transmembrane region" description="Helical" evidence="1">
    <location>
        <begin position="12"/>
        <end position="32"/>
    </location>
</feature>
<dbReference type="AlphaFoldDB" id="A0A0A8ZIG7"/>
<reference evidence="2" key="2">
    <citation type="journal article" date="2015" name="Data Brief">
        <title>Shoot transcriptome of the giant reed, Arundo donax.</title>
        <authorList>
            <person name="Barrero R.A."/>
            <person name="Guerrero F.D."/>
            <person name="Moolhuijzen P."/>
            <person name="Goolsby J.A."/>
            <person name="Tidwell J."/>
            <person name="Bellgard S.E."/>
            <person name="Bellgard M.I."/>
        </authorList>
    </citation>
    <scope>NUCLEOTIDE SEQUENCE</scope>
    <source>
        <tissue evidence="2">Shoot tissue taken approximately 20 cm above the soil surface</tissue>
    </source>
</reference>
<evidence type="ECO:0000256" key="1">
    <source>
        <dbReference type="SAM" id="Phobius"/>
    </source>
</evidence>
<dbReference type="EMBL" id="GBRH01260397">
    <property type="protein sequence ID" value="JAD37498.1"/>
    <property type="molecule type" value="Transcribed_RNA"/>
</dbReference>
<keyword evidence="1" id="KW-0472">Membrane</keyword>
<evidence type="ECO:0000313" key="2">
    <source>
        <dbReference type="EMBL" id="JAD37498.1"/>
    </source>
</evidence>
<sequence length="33" mass="3857">MFPKKEKNKKDMTLSLSYIVLVPIENCLPVFVM</sequence>
<protein>
    <submittedName>
        <fullName evidence="2">Uncharacterized protein</fullName>
    </submittedName>
</protein>
<keyword evidence="1" id="KW-1133">Transmembrane helix</keyword>
<organism evidence="2">
    <name type="scientific">Arundo donax</name>
    <name type="common">Giant reed</name>
    <name type="synonym">Donax arundinaceus</name>
    <dbReference type="NCBI Taxonomy" id="35708"/>
    <lineage>
        <taxon>Eukaryota</taxon>
        <taxon>Viridiplantae</taxon>
        <taxon>Streptophyta</taxon>
        <taxon>Embryophyta</taxon>
        <taxon>Tracheophyta</taxon>
        <taxon>Spermatophyta</taxon>
        <taxon>Magnoliopsida</taxon>
        <taxon>Liliopsida</taxon>
        <taxon>Poales</taxon>
        <taxon>Poaceae</taxon>
        <taxon>PACMAD clade</taxon>
        <taxon>Arundinoideae</taxon>
        <taxon>Arundineae</taxon>
        <taxon>Arundo</taxon>
    </lineage>
</organism>